<comment type="caution">
    <text evidence="2">The sequence shown here is derived from an EMBL/GenBank/DDBJ whole genome shotgun (WGS) entry which is preliminary data.</text>
</comment>
<dbReference type="InterPro" id="IPR002109">
    <property type="entry name" value="Glutaredoxin"/>
</dbReference>
<dbReference type="HOGENOM" id="CLU_2080146_0_0_6"/>
<dbReference type="AlphaFoldDB" id="Q1N6D0"/>
<evidence type="ECO:0000313" key="3">
    <source>
        <dbReference type="Proteomes" id="UP000004263"/>
    </source>
</evidence>
<dbReference type="SUPFAM" id="SSF52833">
    <property type="entry name" value="Thioredoxin-like"/>
    <property type="match status" value="1"/>
</dbReference>
<organism evidence="2 3">
    <name type="scientific">Bermanella marisrubri</name>
    <dbReference type="NCBI Taxonomy" id="207949"/>
    <lineage>
        <taxon>Bacteria</taxon>
        <taxon>Pseudomonadati</taxon>
        <taxon>Pseudomonadota</taxon>
        <taxon>Gammaproteobacteria</taxon>
        <taxon>Oceanospirillales</taxon>
        <taxon>Oceanospirillaceae</taxon>
        <taxon>Bermanella</taxon>
    </lineage>
</organism>
<dbReference type="PROSITE" id="PS51354">
    <property type="entry name" value="GLUTAREDOXIN_2"/>
    <property type="match status" value="1"/>
</dbReference>
<accession>Q1N6D0</accession>
<dbReference type="EMBL" id="AAQH01000001">
    <property type="protein sequence ID" value="EAT13662.1"/>
    <property type="molecule type" value="Genomic_DNA"/>
</dbReference>
<dbReference type="Gene3D" id="3.40.30.10">
    <property type="entry name" value="Glutaredoxin"/>
    <property type="match status" value="1"/>
</dbReference>
<dbReference type="RefSeq" id="WP_007017083.1">
    <property type="nucleotide sequence ID" value="NZ_CH724113.1"/>
</dbReference>
<reference evidence="2 3" key="1">
    <citation type="submission" date="2006-03" db="EMBL/GenBank/DDBJ databases">
        <authorList>
            <person name="Pinhassi J."/>
            <person name="Pedros-Alio C."/>
            <person name="Ferriera S."/>
            <person name="Johnson J."/>
            <person name="Kravitz S."/>
            <person name="Halpern A."/>
            <person name="Remington K."/>
            <person name="Beeson K."/>
            <person name="Tran B."/>
            <person name="Rogers Y.-H."/>
            <person name="Friedman R."/>
            <person name="Venter J.C."/>
        </authorList>
    </citation>
    <scope>NUCLEOTIDE SEQUENCE [LARGE SCALE GENOMIC DNA]</scope>
    <source>
        <strain evidence="2 3">RED65</strain>
    </source>
</reference>
<gene>
    <name evidence="2" type="ORF">RED65_09729</name>
</gene>
<name>Q1N6D0_9GAMM</name>
<protein>
    <recommendedName>
        <fullName evidence="1">Glutaredoxin domain-containing protein</fullName>
    </recommendedName>
</protein>
<proteinExistence type="predicted"/>
<dbReference type="Pfam" id="PF00462">
    <property type="entry name" value="Glutaredoxin"/>
    <property type="match status" value="1"/>
</dbReference>
<feature type="domain" description="Glutaredoxin" evidence="1">
    <location>
        <begin position="38"/>
        <end position="101"/>
    </location>
</feature>
<dbReference type="InterPro" id="IPR036249">
    <property type="entry name" value="Thioredoxin-like_sf"/>
</dbReference>
<sequence>MKYIALIIVLLAAYQYIDRTTSIAIPSGVDIVDTNNFVAVYGRDSCSITQQVKSYLQQNGIDYVYLNVDDRQVADELHKQMKEQGLSTRRYSLPVVNFSGELSVQPNKQMILDEANG</sequence>
<dbReference type="OrthoDB" id="6884501at2"/>
<dbReference type="Proteomes" id="UP000004263">
    <property type="component" value="Unassembled WGS sequence"/>
</dbReference>
<keyword evidence="3" id="KW-1185">Reference proteome</keyword>
<evidence type="ECO:0000313" key="2">
    <source>
        <dbReference type="EMBL" id="EAT13662.1"/>
    </source>
</evidence>
<evidence type="ECO:0000259" key="1">
    <source>
        <dbReference type="Pfam" id="PF00462"/>
    </source>
</evidence>